<dbReference type="GO" id="GO:0022857">
    <property type="term" value="F:transmembrane transporter activity"/>
    <property type="evidence" value="ECO:0007669"/>
    <property type="project" value="InterPro"/>
</dbReference>
<evidence type="ECO:0000259" key="9">
    <source>
        <dbReference type="PROSITE" id="PS50850"/>
    </source>
</evidence>
<dbReference type="Gene3D" id="1.20.1250.20">
    <property type="entry name" value="MFS general substrate transporter like domains"/>
    <property type="match status" value="1"/>
</dbReference>
<reference evidence="10 11" key="1">
    <citation type="submission" date="2015-03" db="EMBL/GenBank/DDBJ databases">
        <title>Luteipulveratus halotolerans sp. nov., a novel actinobacterium (Dermacoccaceae) from Sarawak, Malaysia.</title>
        <authorList>
            <person name="Juboi H."/>
            <person name="Basik A."/>
            <person name="Shamsul S.S."/>
            <person name="Arnold P."/>
            <person name="Schmitt E.K."/>
            <person name="Sanglier J.-J."/>
            <person name="Yeo T."/>
        </authorList>
    </citation>
    <scope>NUCLEOTIDE SEQUENCE [LARGE SCALE GENOMIC DNA]</scope>
    <source>
        <strain evidence="10 11">MN07-A0370</strain>
    </source>
</reference>
<feature type="transmembrane region" description="Helical" evidence="8">
    <location>
        <begin position="85"/>
        <end position="103"/>
    </location>
</feature>
<feature type="transmembrane region" description="Helical" evidence="8">
    <location>
        <begin position="206"/>
        <end position="226"/>
    </location>
</feature>
<dbReference type="PANTHER" id="PTHR42718:SF46">
    <property type="entry name" value="BLR6921 PROTEIN"/>
    <property type="match status" value="1"/>
</dbReference>
<dbReference type="PATRIC" id="fig|571913.6.peg.632"/>
<feature type="transmembrane region" description="Helical" evidence="8">
    <location>
        <begin position="145"/>
        <end position="166"/>
    </location>
</feature>
<dbReference type="RefSeq" id="WP_083449861.1">
    <property type="nucleotide sequence ID" value="NZ_CP011112.1"/>
</dbReference>
<feature type="region of interest" description="Disordered" evidence="7">
    <location>
        <begin position="473"/>
        <end position="494"/>
    </location>
</feature>
<evidence type="ECO:0000256" key="1">
    <source>
        <dbReference type="ARBA" id="ARBA00004651"/>
    </source>
</evidence>
<feature type="transmembrane region" description="Helical" evidence="8">
    <location>
        <begin position="276"/>
        <end position="299"/>
    </location>
</feature>
<keyword evidence="2" id="KW-0813">Transport</keyword>
<sequence>MTSPPTQSSFLATGRGRLTLLLLASIGFMDFIDASIVNIALPHIRDDLDFSVQDLQWVLSAYLLTYGGFMLLGGRAGDLIGRRRVLVTGTVIFGLASFAGGFADSPSVLVGARLVQGLGAALMMPTALSLLTTSFSSGSDRTKALGVWGGVAGLASAAGVFLGGVLTEGPGWRWVLYVNPPISALLLIGIYALVPGESRRASWRDLDLPGSVLVTGGMVLLVLGLIKAPEQGWGSGRTVFELAGAAVLLCAFVVVELRTARPLIPMSALRIPGLAAANLTQLIGVGGFVTMFFFLTLYMQNVLGYSALETGASYLPLTFGVGVSAGVGTALISKIGTRPVIVGGALITAAGLFYLAQIPVDGSYLSDLLPGLMIVSLGIGGVFVGATTAANAGVPERLAGLAAALVNSSQQVGGALGLAIFSAIATARTNDLLGGRGGVPQAMTSGFQRALTAAAIFLVAAALIATRAKNNWGEQPTQDETAAHAGEPAGVPSL</sequence>
<dbReference type="InterPro" id="IPR036259">
    <property type="entry name" value="MFS_trans_sf"/>
</dbReference>
<keyword evidence="11" id="KW-1185">Reference proteome</keyword>
<feature type="transmembrane region" description="Helical" evidence="8">
    <location>
        <begin position="311"/>
        <end position="332"/>
    </location>
</feature>
<dbReference type="InterPro" id="IPR011701">
    <property type="entry name" value="MFS"/>
</dbReference>
<dbReference type="KEGG" id="lmoi:VV02_03085"/>
<comment type="subcellular location">
    <subcellularLocation>
        <location evidence="1">Cell membrane</location>
        <topology evidence="1">Multi-pass membrane protein</topology>
    </subcellularLocation>
</comment>
<feature type="transmembrane region" description="Helical" evidence="8">
    <location>
        <begin position="339"/>
        <end position="356"/>
    </location>
</feature>
<evidence type="ECO:0000313" key="11">
    <source>
        <dbReference type="Proteomes" id="UP000066480"/>
    </source>
</evidence>
<dbReference type="PROSITE" id="PS50850">
    <property type="entry name" value="MFS"/>
    <property type="match status" value="1"/>
</dbReference>
<gene>
    <name evidence="10" type="ORF">VV02_03085</name>
</gene>
<feature type="transmembrane region" description="Helical" evidence="8">
    <location>
        <begin position="20"/>
        <end position="43"/>
    </location>
</feature>
<dbReference type="EMBL" id="CP011112">
    <property type="protein sequence ID" value="AKU15083.1"/>
    <property type="molecule type" value="Genomic_DNA"/>
</dbReference>
<evidence type="ECO:0000256" key="8">
    <source>
        <dbReference type="SAM" id="Phobius"/>
    </source>
</evidence>
<accession>A0A0K1JER2</accession>
<dbReference type="InterPro" id="IPR020846">
    <property type="entry name" value="MFS_dom"/>
</dbReference>
<feature type="transmembrane region" description="Helical" evidence="8">
    <location>
        <begin position="115"/>
        <end position="133"/>
    </location>
</feature>
<evidence type="ECO:0000256" key="7">
    <source>
        <dbReference type="SAM" id="MobiDB-lite"/>
    </source>
</evidence>
<dbReference type="CDD" id="cd17321">
    <property type="entry name" value="MFS_MMR_MDR_like"/>
    <property type="match status" value="1"/>
</dbReference>
<dbReference type="AlphaFoldDB" id="A0A0K1JER2"/>
<dbReference type="Gene3D" id="1.20.1720.10">
    <property type="entry name" value="Multidrug resistance protein D"/>
    <property type="match status" value="1"/>
</dbReference>
<feature type="transmembrane region" description="Helical" evidence="8">
    <location>
        <begin position="172"/>
        <end position="194"/>
    </location>
</feature>
<protein>
    <submittedName>
        <fullName evidence="10">MFS transporter</fullName>
    </submittedName>
</protein>
<dbReference type="PRINTS" id="PR01036">
    <property type="entry name" value="TCRTETB"/>
</dbReference>
<feature type="transmembrane region" description="Helical" evidence="8">
    <location>
        <begin position="55"/>
        <end position="73"/>
    </location>
</feature>
<feature type="transmembrane region" description="Helical" evidence="8">
    <location>
        <begin position="238"/>
        <end position="255"/>
    </location>
</feature>
<evidence type="ECO:0000256" key="3">
    <source>
        <dbReference type="ARBA" id="ARBA00022475"/>
    </source>
</evidence>
<dbReference type="Pfam" id="PF07690">
    <property type="entry name" value="MFS_1"/>
    <property type="match status" value="1"/>
</dbReference>
<evidence type="ECO:0000256" key="5">
    <source>
        <dbReference type="ARBA" id="ARBA00022989"/>
    </source>
</evidence>
<keyword evidence="4 8" id="KW-0812">Transmembrane</keyword>
<feature type="domain" description="Major facilitator superfamily (MFS) profile" evidence="9">
    <location>
        <begin position="19"/>
        <end position="472"/>
    </location>
</feature>
<feature type="transmembrane region" description="Helical" evidence="8">
    <location>
        <begin position="398"/>
        <end position="427"/>
    </location>
</feature>
<dbReference type="SUPFAM" id="SSF103473">
    <property type="entry name" value="MFS general substrate transporter"/>
    <property type="match status" value="1"/>
</dbReference>
<organism evidence="10 11">
    <name type="scientific">Luteipulveratus mongoliensis</name>
    <dbReference type="NCBI Taxonomy" id="571913"/>
    <lineage>
        <taxon>Bacteria</taxon>
        <taxon>Bacillati</taxon>
        <taxon>Actinomycetota</taxon>
        <taxon>Actinomycetes</taxon>
        <taxon>Micrococcales</taxon>
        <taxon>Dermacoccaceae</taxon>
        <taxon>Luteipulveratus</taxon>
    </lineage>
</organism>
<evidence type="ECO:0000256" key="2">
    <source>
        <dbReference type="ARBA" id="ARBA00022448"/>
    </source>
</evidence>
<keyword evidence="5 8" id="KW-1133">Transmembrane helix</keyword>
<evidence type="ECO:0000313" key="10">
    <source>
        <dbReference type="EMBL" id="AKU15083.1"/>
    </source>
</evidence>
<evidence type="ECO:0000256" key="4">
    <source>
        <dbReference type="ARBA" id="ARBA00022692"/>
    </source>
</evidence>
<proteinExistence type="predicted"/>
<evidence type="ECO:0000256" key="6">
    <source>
        <dbReference type="ARBA" id="ARBA00023136"/>
    </source>
</evidence>
<keyword evidence="3" id="KW-1003">Cell membrane</keyword>
<dbReference type="PANTHER" id="PTHR42718">
    <property type="entry name" value="MAJOR FACILITATOR SUPERFAMILY MULTIDRUG TRANSPORTER MFSC"/>
    <property type="match status" value="1"/>
</dbReference>
<dbReference type="OrthoDB" id="3218494at2"/>
<dbReference type="STRING" id="571913.VV02_03085"/>
<name>A0A0K1JER2_9MICO</name>
<dbReference type="Proteomes" id="UP000066480">
    <property type="component" value="Chromosome"/>
</dbReference>
<feature type="transmembrane region" description="Helical" evidence="8">
    <location>
        <begin position="447"/>
        <end position="465"/>
    </location>
</feature>
<feature type="transmembrane region" description="Helical" evidence="8">
    <location>
        <begin position="368"/>
        <end position="386"/>
    </location>
</feature>
<dbReference type="GO" id="GO:0005886">
    <property type="term" value="C:plasma membrane"/>
    <property type="evidence" value="ECO:0007669"/>
    <property type="project" value="UniProtKB-SubCell"/>
</dbReference>
<keyword evidence="6 8" id="KW-0472">Membrane</keyword>